<name>A0ABQ3WNE8_9ACTN</name>
<dbReference type="SUPFAM" id="SSF53901">
    <property type="entry name" value="Thiolase-like"/>
    <property type="match status" value="2"/>
</dbReference>
<feature type="domain" description="Thiolase C-terminal" evidence="10">
    <location>
        <begin position="267"/>
        <end position="386"/>
    </location>
</feature>
<dbReference type="InterPro" id="IPR016039">
    <property type="entry name" value="Thiolase-like"/>
</dbReference>
<feature type="region of interest" description="Disordered" evidence="8">
    <location>
        <begin position="156"/>
        <end position="180"/>
    </location>
</feature>
<dbReference type="InterPro" id="IPR020610">
    <property type="entry name" value="Thiolase_AS"/>
</dbReference>
<reference evidence="11" key="1">
    <citation type="submission" date="2021-01" db="EMBL/GenBank/DDBJ databases">
        <title>Whole genome shotgun sequence of Actinoplanes capillaceus NBRC 16408.</title>
        <authorList>
            <person name="Komaki H."/>
            <person name="Tamura T."/>
        </authorList>
    </citation>
    <scope>NUCLEOTIDE SEQUENCE [LARGE SCALE GENOMIC DNA]</scope>
    <source>
        <strain evidence="11">NBRC 16408</strain>
    </source>
</reference>
<comment type="caution">
    <text evidence="11">The sequence shown here is derived from an EMBL/GenBank/DDBJ whole genome shotgun (WGS) entry which is preliminary data.</text>
</comment>
<dbReference type="PROSITE" id="PS00737">
    <property type="entry name" value="THIOLASE_2"/>
    <property type="match status" value="1"/>
</dbReference>
<dbReference type="EC" id="2.3.1.9" evidence="2"/>
<evidence type="ECO:0000256" key="3">
    <source>
        <dbReference type="ARBA" id="ARBA00022679"/>
    </source>
</evidence>
<gene>
    <name evidence="11" type="primary">atoB_1</name>
    <name evidence="11" type="ORF">Aca07nite_50750</name>
</gene>
<dbReference type="CDD" id="cd00751">
    <property type="entry name" value="thiolase"/>
    <property type="match status" value="1"/>
</dbReference>
<sequence length="390" mass="39057">MSVVIAGYSRTPFVRFSGSLAAVPAAELGAHAIRAALARAGVPAMAVQRVFAGQVLQALAGQNPARQAAVAAGIPLGAPATTLNAVCLSGLEAVVAGVAAIESGRADVVVAVGMESMSLAPHAWRGGRAGTRYGAIEVLDTLEQDGLTDAFEQRSMGASTEAGNSDLGLDRPAQDAWAARSHQRAEASHAFLTGEIEPFPVRDRLGDRLLNADDGIRPGTTAETLAKLRPAFAADGTITAGNASPLTDGAAAMVLMSETAAAAHGVRPLARVLASSMVAGPDVRLHLQPTAAIEAALKDLRADRSALGRVEINEAFASVALASVNALGVDPGIVNVHGGAIALGHPIGASGARIVGTLARQLHEPGATGLGAAAICGGGGQGSAILPEPV</sequence>
<evidence type="ECO:0000256" key="1">
    <source>
        <dbReference type="ARBA" id="ARBA00010982"/>
    </source>
</evidence>
<dbReference type="InterPro" id="IPR020616">
    <property type="entry name" value="Thiolase_N"/>
</dbReference>
<dbReference type="Pfam" id="PF02803">
    <property type="entry name" value="Thiolase_C"/>
    <property type="match status" value="1"/>
</dbReference>
<dbReference type="PROSITE" id="PS00098">
    <property type="entry name" value="THIOLASE_1"/>
    <property type="match status" value="1"/>
</dbReference>
<proteinExistence type="inferred from homology"/>
<evidence type="ECO:0000256" key="2">
    <source>
        <dbReference type="ARBA" id="ARBA00012705"/>
    </source>
</evidence>
<dbReference type="InterPro" id="IPR020615">
    <property type="entry name" value="Thiolase_acyl_enz_int_AS"/>
</dbReference>
<feature type="domain" description="Thiolase N-terminal" evidence="9">
    <location>
        <begin position="3"/>
        <end position="258"/>
    </location>
</feature>
<dbReference type="PROSITE" id="PS00099">
    <property type="entry name" value="THIOLASE_3"/>
    <property type="match status" value="1"/>
</dbReference>
<organism evidence="11">
    <name type="scientific">Actinoplanes campanulatus</name>
    <dbReference type="NCBI Taxonomy" id="113559"/>
    <lineage>
        <taxon>Bacteria</taxon>
        <taxon>Bacillati</taxon>
        <taxon>Actinomycetota</taxon>
        <taxon>Actinomycetes</taxon>
        <taxon>Micromonosporales</taxon>
        <taxon>Micromonosporaceae</taxon>
        <taxon>Actinoplanes</taxon>
    </lineage>
</organism>
<dbReference type="PIRSF" id="PIRSF000429">
    <property type="entry name" value="Ac-CoA_Ac_transf"/>
    <property type="match status" value="1"/>
</dbReference>
<dbReference type="InterPro" id="IPR020613">
    <property type="entry name" value="Thiolase_CS"/>
</dbReference>
<dbReference type="InterPro" id="IPR002155">
    <property type="entry name" value="Thiolase"/>
</dbReference>
<dbReference type="PANTHER" id="PTHR18919">
    <property type="entry name" value="ACETYL-COA C-ACYLTRANSFERASE"/>
    <property type="match status" value="1"/>
</dbReference>
<evidence type="ECO:0000256" key="7">
    <source>
        <dbReference type="RuleBase" id="RU003557"/>
    </source>
</evidence>
<dbReference type="EMBL" id="BOMF01000096">
    <property type="protein sequence ID" value="GID47800.1"/>
    <property type="molecule type" value="Genomic_DNA"/>
</dbReference>
<evidence type="ECO:0000256" key="5">
    <source>
        <dbReference type="ARBA" id="ARBA00030755"/>
    </source>
</evidence>
<evidence type="ECO:0000259" key="9">
    <source>
        <dbReference type="Pfam" id="PF00108"/>
    </source>
</evidence>
<dbReference type="InterPro" id="IPR020617">
    <property type="entry name" value="Thiolase_C"/>
</dbReference>
<dbReference type="Pfam" id="PF00108">
    <property type="entry name" value="Thiolase_N"/>
    <property type="match status" value="1"/>
</dbReference>
<accession>A0ABQ3WNE8</accession>
<comment type="similarity">
    <text evidence="1 7">Belongs to the thiolase-like superfamily. Thiolase family.</text>
</comment>
<keyword evidence="3 7" id="KW-0808">Transferase</keyword>
<protein>
    <recommendedName>
        <fullName evidence="6">Probable acetyl-CoA acetyltransferase</fullName>
        <ecNumber evidence="2">2.3.1.9</ecNumber>
    </recommendedName>
    <alternativeName>
        <fullName evidence="5">Acetoacetyl-CoA thiolase</fullName>
    </alternativeName>
</protein>
<dbReference type="NCBIfam" id="TIGR01930">
    <property type="entry name" value="AcCoA-C-Actrans"/>
    <property type="match status" value="1"/>
</dbReference>
<evidence type="ECO:0000256" key="4">
    <source>
        <dbReference type="ARBA" id="ARBA00023315"/>
    </source>
</evidence>
<evidence type="ECO:0000259" key="10">
    <source>
        <dbReference type="Pfam" id="PF02803"/>
    </source>
</evidence>
<evidence type="ECO:0000256" key="6">
    <source>
        <dbReference type="ARBA" id="ARBA00040529"/>
    </source>
</evidence>
<keyword evidence="4 7" id="KW-0012">Acyltransferase</keyword>
<dbReference type="PANTHER" id="PTHR18919:SF107">
    <property type="entry name" value="ACETYL-COA ACETYLTRANSFERASE, CYTOSOLIC"/>
    <property type="match status" value="1"/>
</dbReference>
<evidence type="ECO:0000256" key="8">
    <source>
        <dbReference type="SAM" id="MobiDB-lite"/>
    </source>
</evidence>
<dbReference type="Gene3D" id="3.40.47.10">
    <property type="match status" value="2"/>
</dbReference>
<dbReference type="RefSeq" id="WP_204297915.1">
    <property type="nucleotide sequence ID" value="NZ_BAAAGQ010000023.1"/>
</dbReference>
<evidence type="ECO:0000313" key="11">
    <source>
        <dbReference type="EMBL" id="GID47800.1"/>
    </source>
</evidence>